<gene>
    <name evidence="1" type="ORF">QG37_01970</name>
</gene>
<dbReference type="EMBL" id="LGST01000016">
    <property type="protein sequence ID" value="KNE01096.1"/>
    <property type="molecule type" value="Genomic_DNA"/>
</dbReference>
<reference evidence="2" key="1">
    <citation type="journal article" date="2015" name="BMC Genomics">
        <title>Draft genome of a commonly misdiagnosed multidrug resistant pathogen Candida auris.</title>
        <authorList>
            <person name="Chatterjee S."/>
            <person name="Alampalli S.V."/>
            <person name="Nageshan R.K."/>
            <person name="Chettiar S.T."/>
            <person name="Joshi S."/>
            <person name="Tatu U.S."/>
        </authorList>
    </citation>
    <scope>NUCLEOTIDE SEQUENCE [LARGE SCALE GENOMIC DNA]</scope>
    <source>
        <strain evidence="2">6684</strain>
    </source>
</reference>
<accession>A0A0L0P4Z9</accession>
<protein>
    <submittedName>
        <fullName evidence="1">Uncharacterized protein</fullName>
    </submittedName>
</protein>
<evidence type="ECO:0000313" key="2">
    <source>
        <dbReference type="Proteomes" id="UP000037122"/>
    </source>
</evidence>
<comment type="caution">
    <text evidence="1">The sequence shown here is derived from an EMBL/GenBank/DDBJ whole genome shotgun (WGS) entry which is preliminary data.</text>
</comment>
<sequence>MHMFDAFGDWWERVNLGTIKQNCWEYTSVVIGEVEVLHLQDEDLKDK</sequence>
<dbReference type="Proteomes" id="UP000037122">
    <property type="component" value="Unassembled WGS sequence"/>
</dbReference>
<dbReference type="VEuPathDB" id="FungiDB:QG37_01970"/>
<organism evidence="1 2">
    <name type="scientific">Candidozyma auris</name>
    <name type="common">Yeast</name>
    <name type="synonym">Candida auris</name>
    <dbReference type="NCBI Taxonomy" id="498019"/>
    <lineage>
        <taxon>Eukaryota</taxon>
        <taxon>Fungi</taxon>
        <taxon>Dikarya</taxon>
        <taxon>Ascomycota</taxon>
        <taxon>Saccharomycotina</taxon>
        <taxon>Pichiomycetes</taxon>
        <taxon>Metschnikowiaceae</taxon>
        <taxon>Candidozyma</taxon>
    </lineage>
</organism>
<dbReference type="AlphaFoldDB" id="A0A0L0P4Z9"/>
<evidence type="ECO:0000313" key="1">
    <source>
        <dbReference type="EMBL" id="KNE01096.1"/>
    </source>
</evidence>
<name>A0A0L0P4Z9_CANAR</name>
<proteinExistence type="predicted"/>